<reference evidence="1 2" key="1">
    <citation type="journal article" date="2010" name="Nature">
        <title>Genome sequencing and analysis of the model grass Brachypodium distachyon.</title>
        <authorList>
            <consortium name="International Brachypodium Initiative"/>
        </authorList>
    </citation>
    <scope>NUCLEOTIDE SEQUENCE [LARGE SCALE GENOMIC DNA]</scope>
    <source>
        <strain evidence="1 2">Bd21</strain>
    </source>
</reference>
<organism evidence="1">
    <name type="scientific">Brachypodium distachyon</name>
    <name type="common">Purple false brome</name>
    <name type="synonym">Trachynia distachya</name>
    <dbReference type="NCBI Taxonomy" id="15368"/>
    <lineage>
        <taxon>Eukaryota</taxon>
        <taxon>Viridiplantae</taxon>
        <taxon>Streptophyta</taxon>
        <taxon>Embryophyta</taxon>
        <taxon>Tracheophyta</taxon>
        <taxon>Spermatophyta</taxon>
        <taxon>Magnoliopsida</taxon>
        <taxon>Liliopsida</taxon>
        <taxon>Poales</taxon>
        <taxon>Poaceae</taxon>
        <taxon>BOP clade</taxon>
        <taxon>Pooideae</taxon>
        <taxon>Stipodae</taxon>
        <taxon>Brachypodieae</taxon>
        <taxon>Brachypodium</taxon>
    </lineage>
</organism>
<protein>
    <submittedName>
        <fullName evidence="1 2">Uncharacterized protein</fullName>
    </submittedName>
</protein>
<dbReference type="InParanoid" id="A0A0Q3E449"/>
<gene>
    <name evidence="1" type="ORF">BRADI_5g10033v3</name>
</gene>
<dbReference type="EnsemblPlants" id="KQJ82607">
    <property type="protein sequence ID" value="KQJ82607"/>
    <property type="gene ID" value="BRADI_5g10033v3"/>
</dbReference>
<keyword evidence="3" id="KW-1185">Reference proteome</keyword>
<name>A0A0Q3E449_BRADI</name>
<accession>A0A0Q3E449</accession>
<dbReference type="Gramene" id="KQJ82607">
    <property type="protein sequence ID" value="KQJ82607"/>
    <property type="gene ID" value="BRADI_5g10033v3"/>
</dbReference>
<evidence type="ECO:0000313" key="2">
    <source>
        <dbReference type="EnsemblPlants" id="KQJ82607"/>
    </source>
</evidence>
<reference evidence="1" key="2">
    <citation type="submission" date="2017-06" db="EMBL/GenBank/DDBJ databases">
        <title>WGS assembly of Brachypodium distachyon.</title>
        <authorList>
            <consortium name="The International Brachypodium Initiative"/>
            <person name="Lucas S."/>
            <person name="Harmon-Smith M."/>
            <person name="Lail K."/>
            <person name="Tice H."/>
            <person name="Grimwood J."/>
            <person name="Bruce D."/>
            <person name="Barry K."/>
            <person name="Shu S."/>
            <person name="Lindquist E."/>
            <person name="Wang M."/>
            <person name="Pitluck S."/>
            <person name="Vogel J.P."/>
            <person name="Garvin D.F."/>
            <person name="Mockler T.C."/>
            <person name="Schmutz J."/>
            <person name="Rokhsar D."/>
            <person name="Bevan M.W."/>
        </authorList>
    </citation>
    <scope>NUCLEOTIDE SEQUENCE</scope>
    <source>
        <strain evidence="1">Bd21</strain>
    </source>
</reference>
<evidence type="ECO:0000313" key="3">
    <source>
        <dbReference type="Proteomes" id="UP000008810"/>
    </source>
</evidence>
<dbReference type="AlphaFoldDB" id="A0A0Q3E449"/>
<proteinExistence type="predicted"/>
<sequence>MAGWSLELSSQRERKAGTGSLFAASLRNKILHSTLQCAAHVQDYIRPLTEFSVGEQVVRATCKLKAKSCISQLACRA</sequence>
<reference evidence="2" key="3">
    <citation type="submission" date="2018-08" db="UniProtKB">
        <authorList>
            <consortium name="EnsemblPlants"/>
        </authorList>
    </citation>
    <scope>IDENTIFICATION</scope>
    <source>
        <strain evidence="2">cv. Bd21</strain>
    </source>
</reference>
<evidence type="ECO:0000313" key="1">
    <source>
        <dbReference type="EMBL" id="KQJ82607.1"/>
    </source>
</evidence>
<dbReference type="Proteomes" id="UP000008810">
    <property type="component" value="Chromosome 5"/>
</dbReference>
<dbReference type="EMBL" id="CM000884">
    <property type="protein sequence ID" value="KQJ82607.1"/>
    <property type="molecule type" value="Genomic_DNA"/>
</dbReference>